<gene>
    <name evidence="2" type="ordered locus">Fluta_2277</name>
</gene>
<proteinExistence type="predicted"/>
<reference evidence="2 3" key="1">
    <citation type="journal article" date="2011" name="Stand. Genomic Sci.">
        <title>Complete genome sequence of the gliding freshwater bacterium Fluviicola taffensis type strain (RW262).</title>
        <authorList>
            <person name="Woyke T."/>
            <person name="Chertkov O."/>
            <person name="Lapidus A."/>
            <person name="Nolan M."/>
            <person name="Lucas S."/>
            <person name="Del Rio T.G."/>
            <person name="Tice H."/>
            <person name="Cheng J.F."/>
            <person name="Tapia R."/>
            <person name="Han C."/>
            <person name="Goodwin L."/>
            <person name="Pitluck S."/>
            <person name="Liolios K."/>
            <person name="Pagani I."/>
            <person name="Ivanova N."/>
            <person name="Huntemann M."/>
            <person name="Mavromatis K."/>
            <person name="Mikhailova N."/>
            <person name="Pati A."/>
            <person name="Chen A."/>
            <person name="Palaniappan K."/>
            <person name="Land M."/>
            <person name="Hauser L."/>
            <person name="Brambilla E.M."/>
            <person name="Rohde M."/>
            <person name="Mwirichia R."/>
            <person name="Sikorski J."/>
            <person name="Tindall B.J."/>
            <person name="Goker M."/>
            <person name="Bristow J."/>
            <person name="Eisen J.A."/>
            <person name="Markowitz V."/>
            <person name="Hugenholtz P."/>
            <person name="Klenk H.P."/>
            <person name="Kyrpides N.C."/>
        </authorList>
    </citation>
    <scope>NUCLEOTIDE SEQUENCE [LARGE SCALE GENOMIC DNA]</scope>
    <source>
        <strain evidence="3">DSM 16823 / RW262 / RW262</strain>
    </source>
</reference>
<evidence type="ECO:0000313" key="2">
    <source>
        <dbReference type="EMBL" id="AEA44263.1"/>
    </source>
</evidence>
<name>F2IBF5_FLUTR</name>
<organism evidence="2 3">
    <name type="scientific">Fluviicola taffensis (strain DSM 16823 / NCIMB 13979 / RW262)</name>
    <dbReference type="NCBI Taxonomy" id="755732"/>
    <lineage>
        <taxon>Bacteria</taxon>
        <taxon>Pseudomonadati</taxon>
        <taxon>Bacteroidota</taxon>
        <taxon>Flavobacteriia</taxon>
        <taxon>Flavobacteriales</taxon>
        <taxon>Crocinitomicaceae</taxon>
        <taxon>Fluviicola</taxon>
    </lineage>
</organism>
<reference evidence="3" key="2">
    <citation type="submission" date="2011-02" db="EMBL/GenBank/DDBJ databases">
        <title>The complete genome of Fluviicola taffensis DSM 16823.</title>
        <authorList>
            <consortium name="US DOE Joint Genome Institute (JGI-PGF)"/>
            <person name="Lucas S."/>
            <person name="Copeland A."/>
            <person name="Lapidus A."/>
            <person name="Bruce D."/>
            <person name="Goodwin L."/>
            <person name="Pitluck S."/>
            <person name="Kyrpides N."/>
            <person name="Mavromatis K."/>
            <person name="Ivanova N."/>
            <person name="Mikhailova N."/>
            <person name="Pagani I."/>
            <person name="Chertkov O."/>
            <person name="Detter J.C."/>
            <person name="Han C."/>
            <person name="Tapia R."/>
            <person name="Land M."/>
            <person name="Hauser L."/>
            <person name="Markowitz V."/>
            <person name="Cheng J.-F."/>
            <person name="Hugenholtz P."/>
            <person name="Woyke T."/>
            <person name="Wu D."/>
            <person name="Tindall B."/>
            <person name="Pomrenke H.G."/>
            <person name="Brambilla E."/>
            <person name="Klenk H.-P."/>
            <person name="Eisen J.A."/>
        </authorList>
    </citation>
    <scope>NUCLEOTIDE SEQUENCE [LARGE SCALE GENOMIC DNA]</scope>
    <source>
        <strain evidence="3">DSM 16823 / RW262 / RW262</strain>
    </source>
</reference>
<dbReference type="Proteomes" id="UP000007463">
    <property type="component" value="Chromosome"/>
</dbReference>
<feature type="region of interest" description="Disordered" evidence="1">
    <location>
        <begin position="93"/>
        <end position="113"/>
    </location>
</feature>
<sequence precursor="true">MECKFNLENSDDFSNLSMFAKKTSKMKKSIFTILSILSVFYAAAQQKTIDVLELFNGKFEGLDGVYILNDGTIQLTNMKRIFKLDANGNKLGEPERVPSTISNSTSPTSESLSGYFNDRNLRYNRFGESIEFTYMKSDGPNEVYDVPLKQMKGVTSSGTAPKARDVHSYSSGVQMIDDYNAIYYASYVSRSEKSHANQKFSSDKLYTFLQIVRINIKEKKTEEFYTCIDLVPETRDVYNDVEFKVLNQDENKLILGLRKCKSVMSGGSEGYYYDLRQSTKGIFEVYSLDLKSLELEKIQSVEIAAPAASVAMNYSYFENAVRLSWVEPITGTPNFSLHSSSYRLKEGGSEIEENTIHFPQEVVALMKPIPLPIIDYTDLNNKQWAFVQGNFVKSKKDKNPVPMVVMLDNEGTIEFKNGHEKHAAWDFAFYDNDLKRMRFLTLERDITEEEMDNLIKPILSETKMNYMIKDDRVVVRKVGSEIVFVHCDYRGGGAGVAARLSDFKMVIGKL</sequence>
<keyword evidence="3" id="KW-1185">Reference proteome</keyword>
<dbReference type="EMBL" id="CP002542">
    <property type="protein sequence ID" value="AEA44263.1"/>
    <property type="molecule type" value="Genomic_DNA"/>
</dbReference>
<accession>F2IBF5</accession>
<protein>
    <submittedName>
        <fullName evidence="2">Uncharacterized protein</fullName>
    </submittedName>
</protein>
<feature type="compositionally biased region" description="Low complexity" evidence="1">
    <location>
        <begin position="99"/>
        <end position="113"/>
    </location>
</feature>
<dbReference type="KEGG" id="fte:Fluta_2277"/>
<evidence type="ECO:0000313" key="3">
    <source>
        <dbReference type="Proteomes" id="UP000007463"/>
    </source>
</evidence>
<dbReference type="HOGENOM" id="CLU_533963_0_0_10"/>
<dbReference type="AlphaFoldDB" id="F2IBF5"/>
<evidence type="ECO:0000256" key="1">
    <source>
        <dbReference type="SAM" id="MobiDB-lite"/>
    </source>
</evidence>